<dbReference type="PROSITE" id="PS50011">
    <property type="entry name" value="PROTEIN_KINASE_DOM"/>
    <property type="match status" value="1"/>
</dbReference>
<dbReference type="Gene3D" id="1.10.287.130">
    <property type="match status" value="1"/>
</dbReference>
<dbReference type="GO" id="GO:0000155">
    <property type="term" value="F:phosphorelay sensor kinase activity"/>
    <property type="evidence" value="ECO:0007669"/>
    <property type="project" value="InterPro"/>
</dbReference>
<evidence type="ECO:0000259" key="6">
    <source>
        <dbReference type="PROSITE" id="PS50011"/>
    </source>
</evidence>
<proteinExistence type="predicted"/>
<dbReference type="Proteomes" id="UP000440224">
    <property type="component" value="Unassembled WGS sequence"/>
</dbReference>
<dbReference type="OrthoDB" id="5521237at2"/>
<dbReference type="SMART" id="SM00388">
    <property type="entry name" value="HisKA"/>
    <property type="match status" value="1"/>
</dbReference>
<evidence type="ECO:0000256" key="2">
    <source>
        <dbReference type="ARBA" id="ARBA00012438"/>
    </source>
</evidence>
<comment type="catalytic activity">
    <reaction evidence="1">
        <text>ATP + protein L-histidine = ADP + protein N-phospho-L-histidine.</text>
        <dbReference type="EC" id="2.7.13.3"/>
    </reaction>
</comment>
<dbReference type="EC" id="2.7.13.3" evidence="2"/>
<dbReference type="CDD" id="cd00075">
    <property type="entry name" value="HATPase"/>
    <property type="match status" value="1"/>
</dbReference>
<evidence type="ECO:0000256" key="4">
    <source>
        <dbReference type="ARBA" id="ARBA00022679"/>
    </source>
</evidence>
<dbReference type="InterPro" id="IPR005467">
    <property type="entry name" value="His_kinase_dom"/>
</dbReference>
<dbReference type="PANTHER" id="PTHR43642:SF1">
    <property type="entry name" value="HYBRID SIGNAL TRANSDUCTION HISTIDINE KINASE G"/>
    <property type="match status" value="1"/>
</dbReference>
<keyword evidence="3" id="KW-0597">Phosphoprotein</keyword>
<dbReference type="InterPro" id="IPR004358">
    <property type="entry name" value="Sig_transdc_His_kin-like_C"/>
</dbReference>
<dbReference type="PROSITE" id="PS50109">
    <property type="entry name" value="HIS_KIN"/>
    <property type="match status" value="1"/>
</dbReference>
<dbReference type="Gene3D" id="3.40.50.300">
    <property type="entry name" value="P-loop containing nucleotide triphosphate hydrolases"/>
    <property type="match status" value="1"/>
</dbReference>
<reference evidence="8 9" key="1">
    <citation type="submission" date="2019-10" db="EMBL/GenBank/DDBJ databases">
        <title>A soil myxobacterium in the family Polyangiaceae.</title>
        <authorList>
            <person name="Li Y."/>
            <person name="Wang J."/>
        </authorList>
    </citation>
    <scope>NUCLEOTIDE SEQUENCE [LARGE SCALE GENOMIC DNA]</scope>
    <source>
        <strain evidence="8 9">DSM 14734</strain>
    </source>
</reference>
<dbReference type="InterPro" id="IPR008271">
    <property type="entry name" value="Ser/Thr_kinase_AS"/>
</dbReference>
<dbReference type="InterPro" id="IPR003661">
    <property type="entry name" value="HisK_dim/P_dom"/>
</dbReference>
<dbReference type="SMART" id="SM00220">
    <property type="entry name" value="S_TKc"/>
    <property type="match status" value="1"/>
</dbReference>
<dbReference type="Pfam" id="PF00069">
    <property type="entry name" value="Pkinase"/>
    <property type="match status" value="1"/>
</dbReference>
<dbReference type="Pfam" id="PF00512">
    <property type="entry name" value="HisKA"/>
    <property type="match status" value="1"/>
</dbReference>
<dbReference type="InterPro" id="IPR036890">
    <property type="entry name" value="HATPase_C_sf"/>
</dbReference>
<protein>
    <recommendedName>
        <fullName evidence="2">histidine kinase</fullName>
        <ecNumber evidence="2">2.7.13.3</ecNumber>
    </recommendedName>
</protein>
<dbReference type="SUPFAM" id="SSF55781">
    <property type="entry name" value="GAF domain-like"/>
    <property type="match status" value="2"/>
</dbReference>
<keyword evidence="9" id="KW-1185">Reference proteome</keyword>
<dbReference type="SMART" id="SM00065">
    <property type="entry name" value="GAF"/>
    <property type="match status" value="2"/>
</dbReference>
<dbReference type="InterPro" id="IPR027417">
    <property type="entry name" value="P-loop_NTPase"/>
</dbReference>
<feature type="domain" description="Protein kinase" evidence="6">
    <location>
        <begin position="21"/>
        <end position="280"/>
    </location>
</feature>
<dbReference type="Gene3D" id="1.10.510.10">
    <property type="entry name" value="Transferase(Phosphotransferase) domain 1"/>
    <property type="match status" value="1"/>
</dbReference>
<dbReference type="InterPro" id="IPR029016">
    <property type="entry name" value="GAF-like_dom_sf"/>
</dbReference>
<dbReference type="InterPro" id="IPR003594">
    <property type="entry name" value="HATPase_dom"/>
</dbReference>
<dbReference type="InterPro" id="IPR036097">
    <property type="entry name" value="HisK_dim/P_sf"/>
</dbReference>
<name>A0A6N7Q2X4_9BACT</name>
<dbReference type="CDD" id="cd00082">
    <property type="entry name" value="HisKA"/>
    <property type="match status" value="1"/>
</dbReference>
<dbReference type="InterPro" id="IPR003018">
    <property type="entry name" value="GAF"/>
</dbReference>
<dbReference type="CDD" id="cd14014">
    <property type="entry name" value="STKc_PknB_like"/>
    <property type="match status" value="1"/>
</dbReference>
<evidence type="ECO:0000313" key="9">
    <source>
        <dbReference type="Proteomes" id="UP000440224"/>
    </source>
</evidence>
<dbReference type="Gene3D" id="3.30.565.10">
    <property type="entry name" value="Histidine kinase-like ATPase, C-terminal domain"/>
    <property type="match status" value="1"/>
</dbReference>
<dbReference type="FunFam" id="3.30.450.40:FF:000035">
    <property type="entry name" value="PAS sensor protein"/>
    <property type="match status" value="1"/>
</dbReference>
<evidence type="ECO:0000313" key="8">
    <source>
        <dbReference type="EMBL" id="MRG97556.1"/>
    </source>
</evidence>
<evidence type="ECO:0000256" key="3">
    <source>
        <dbReference type="ARBA" id="ARBA00022553"/>
    </source>
</evidence>
<sequence>MVQREAARVGPEPREPVLFMYTLTETLSEHDGVGVYRGRRDADQSRVVIKMLDPRRCRPRDLERLKNEYEIGRTLDIPAVVKPLAFESLEGSPALVTEDAGSVPLRDLLGAPMSLERFLPLAVAIAQAVAEIHARNVIHKDLKPANILVHPTSGAVQIADFGIASRLPREPQAAQPLRLIEGSLPYLSPEQTGRMNRAIDSRSDLYSLGVTFYEMLTGRLPFQATDPLEWVHCHIARAPAWPAELVAPVPEALARIVMKLLAKGAEERYQSAAGLGHDLARCLASWRAKGQIEPFPLGDRDVPDRFQIPEKFYGRDEELAVLLGAFERVAASGTLELVLVSGYSGVGKSSLVHELYKPVFRERGLLVSGKFDQYKRDIPYATVAQAFRDLVSELLAQSDERIEAFRQRLRAALGVNGQLIVDVIPQIELVIGRQPPVPELPLAEAQNRFHMVFRQLASVFAREEHPVVVFLDDLQWVDSASLELLEHLVTHPDTRYLLLIGAYRDNEVDPSHPLILMLDEVRSSGVAVRNVVLAPLSPAHVAELVADTIHLRPEEVAPLAELVHEKTAGNPFFAIQFLTTLHQEELITFDPGTASFRFDVDKIRAKNFSDNVVDLMVGKLRRLAATTQNAMKLAACIGNVAETRVLSMIDGHAEGETHAALWEAVREGLVLRLEDTYKFLHDRVQEAAYSLIPEDERALLHLRIGRLLVAHASREELEERIFDITNQLNLGASLLSSRDEKDHVAGLDLIAGRKAKASTAYLAAIKYFSAGMALLGPDSWEKRYDLTFGLHLERAESEFASGGFAAAEELLAVALRHARTNVDRARATTVKVYLHAIQDQYERAVEAAIAGLSPFGVVLSPHPGRDQVDREYGRIWQMLGERRIEDLLDLPTMTDPDAKAALDILVAINSPALYTDENLVCLTTCHSVNLSLQHGNAAGSSFAYVFFGMLLGPEFGQYRLGFRFGKLGYDLVEKRGLTGYKAKVLLEFFLLSYWARPASTRRALVDGAFAAALEVGDLTFACYAGNNLITYLIVKGERLDDVYRESERALSFARKARFGMFESVIVVQQRLIQGLRGLTAHFGSFDGAGFDEAGHEAFLAEREESMAIAVCWYYVWKSQARFMSGDYEEATSAAAKARSLLWSCPSFDEVSECHYYGALSLAARYHKAPPEEQAAAMETLRADARAFRVWADGCAESFFNKYALLSAEIARLEGHDQDAMRLYEQAIRSARENDFVQNEGISWELAARFYRDRGFEVIADTYFREARACYVRWGADGKVRSLDRLHPHLLERRPVAPTATLAVRVEQLDLLAVVKASQTISGEILQEKLVHTLLRVVLEQGGAQKAYLLLSRGGALWLEAEATLDVEGARAKMLPHLPVESSALVPVSIVQYVRRTRERQILDDAGAEAGRFATDAYIQRIRPKSVLCLPILRKGDVFGLLYLENNLAPGAFTAERLTALELVASQAAISLENARLLSSEQAARQAAEQDERRAAFLAEASESLGESLEHGQVLRRLAELCVRGLADWCLIDILDKGRLRRVAGIHKDPAKQPLLDELQRRYPPSPGSPHPASRVLRTGAPLLQPEITDATFRASCVDAEHARILRELGTRTAIHVPLVARGQILGAVSLVSAERARPFGPADLVMAEELANRAAIAMDNARLYRATQEAVRVRDEFLAVASHELRTPMTSLGLSLQSLLRLIRSERPADRKALDDAAQRACRQSDRMNRLIDELLDVSRFDSGHVTLETTEVDLCALVRDVVAQLELDLNRSRCPVRLVGDSAVIGVWDRSRLEQVVTNLLSNAIKFGAGKPITIDARKEIGSARLEVTDQGIGIAPDQQARIFERFGRAVSVRHYGGLGLGLYICRRIVEAHGGSIRVESGEGMGSTFVLELPCGT</sequence>
<dbReference type="InterPro" id="IPR011009">
    <property type="entry name" value="Kinase-like_dom_sf"/>
</dbReference>
<dbReference type="GO" id="GO:0005524">
    <property type="term" value="F:ATP binding"/>
    <property type="evidence" value="ECO:0007669"/>
    <property type="project" value="InterPro"/>
</dbReference>
<dbReference type="PRINTS" id="PR00344">
    <property type="entry name" value="BCTRLSENSOR"/>
</dbReference>
<dbReference type="SUPFAM" id="SSF52540">
    <property type="entry name" value="P-loop containing nucleoside triphosphate hydrolases"/>
    <property type="match status" value="1"/>
</dbReference>
<keyword evidence="5" id="KW-0418">Kinase</keyword>
<dbReference type="SUPFAM" id="SSF55874">
    <property type="entry name" value="ATPase domain of HSP90 chaperone/DNA topoisomerase II/histidine kinase"/>
    <property type="match status" value="1"/>
</dbReference>
<keyword evidence="4" id="KW-0808">Transferase</keyword>
<dbReference type="SMART" id="SM00387">
    <property type="entry name" value="HATPase_c"/>
    <property type="match status" value="1"/>
</dbReference>
<organism evidence="8 9">
    <name type="scientific">Polyangium spumosum</name>
    <dbReference type="NCBI Taxonomy" id="889282"/>
    <lineage>
        <taxon>Bacteria</taxon>
        <taxon>Pseudomonadati</taxon>
        <taxon>Myxococcota</taxon>
        <taxon>Polyangia</taxon>
        <taxon>Polyangiales</taxon>
        <taxon>Polyangiaceae</taxon>
        <taxon>Polyangium</taxon>
    </lineage>
</organism>
<evidence type="ECO:0000256" key="1">
    <source>
        <dbReference type="ARBA" id="ARBA00000085"/>
    </source>
</evidence>
<dbReference type="InterPro" id="IPR000719">
    <property type="entry name" value="Prot_kinase_dom"/>
</dbReference>
<dbReference type="FunFam" id="3.30.565.10:FF:000006">
    <property type="entry name" value="Sensor histidine kinase WalK"/>
    <property type="match status" value="1"/>
</dbReference>
<dbReference type="Pfam" id="PF13191">
    <property type="entry name" value="AAA_16"/>
    <property type="match status" value="1"/>
</dbReference>
<dbReference type="PROSITE" id="PS00108">
    <property type="entry name" value="PROTEIN_KINASE_ST"/>
    <property type="match status" value="1"/>
</dbReference>
<dbReference type="Pfam" id="PF02518">
    <property type="entry name" value="HATPase_c"/>
    <property type="match status" value="1"/>
</dbReference>
<dbReference type="Pfam" id="PF01590">
    <property type="entry name" value="GAF"/>
    <property type="match status" value="2"/>
</dbReference>
<dbReference type="SUPFAM" id="SSF47384">
    <property type="entry name" value="Homodimeric domain of signal transducing histidine kinase"/>
    <property type="match status" value="1"/>
</dbReference>
<comment type="caution">
    <text evidence="8">The sequence shown here is derived from an EMBL/GenBank/DDBJ whole genome shotgun (WGS) entry which is preliminary data.</text>
</comment>
<dbReference type="PANTHER" id="PTHR43642">
    <property type="entry name" value="HYBRID SIGNAL TRANSDUCTION HISTIDINE KINASE G"/>
    <property type="match status" value="1"/>
</dbReference>
<dbReference type="InterPro" id="IPR053159">
    <property type="entry name" value="Hybrid_Histidine_Kinase"/>
</dbReference>
<dbReference type="InterPro" id="IPR041664">
    <property type="entry name" value="AAA_16"/>
</dbReference>
<dbReference type="EMBL" id="WJIE01000018">
    <property type="protein sequence ID" value="MRG97556.1"/>
    <property type="molecule type" value="Genomic_DNA"/>
</dbReference>
<evidence type="ECO:0000256" key="5">
    <source>
        <dbReference type="ARBA" id="ARBA00022777"/>
    </source>
</evidence>
<feature type="domain" description="Histidine kinase" evidence="7">
    <location>
        <begin position="1680"/>
        <end position="1898"/>
    </location>
</feature>
<dbReference type="SUPFAM" id="SSF56112">
    <property type="entry name" value="Protein kinase-like (PK-like)"/>
    <property type="match status" value="1"/>
</dbReference>
<gene>
    <name evidence="8" type="ORF">GF068_37350</name>
</gene>
<accession>A0A6N7Q2X4</accession>
<evidence type="ECO:0000259" key="7">
    <source>
        <dbReference type="PROSITE" id="PS50109"/>
    </source>
</evidence>
<dbReference type="Gene3D" id="3.30.450.40">
    <property type="match status" value="2"/>
</dbReference>